<proteinExistence type="predicted"/>
<gene>
    <name evidence="1" type="ORF">D9Q81_07145</name>
</gene>
<name>A0A429G2Q2_9CREN</name>
<protein>
    <recommendedName>
        <fullName evidence="3">Glycosyl hydrolase family 32 N-terminal domain-containing protein</fullName>
    </recommendedName>
</protein>
<dbReference type="RefSeq" id="WP_125742317.1">
    <property type="nucleotide sequence ID" value="NZ_RCOR01000037.1"/>
</dbReference>
<dbReference type="Proteomes" id="UP000278149">
    <property type="component" value="Unassembled WGS sequence"/>
</dbReference>
<evidence type="ECO:0000313" key="2">
    <source>
        <dbReference type="Proteomes" id="UP000278149"/>
    </source>
</evidence>
<dbReference type="SUPFAM" id="SSF75005">
    <property type="entry name" value="Arabinanase/levansucrase/invertase"/>
    <property type="match status" value="1"/>
</dbReference>
<organism evidence="1 2">
    <name type="scientific">Candidatus Korarchaeum cryptofilum</name>
    <dbReference type="NCBI Taxonomy" id="498846"/>
    <lineage>
        <taxon>Archaea</taxon>
        <taxon>Thermoproteota</taxon>
        <taxon>Candidatus Korarchaeia</taxon>
        <taxon>Candidatus Korarchaeales</taxon>
        <taxon>Candidatus Korarchaeaceae</taxon>
        <taxon>Candidatus Korarchaeum</taxon>
    </lineage>
</organism>
<comment type="caution">
    <text evidence="1">The sequence shown here is derived from an EMBL/GenBank/DDBJ whole genome shotgun (WGS) entry which is preliminary data.</text>
</comment>
<accession>A0A429G2Q2</accession>
<reference evidence="1 2" key="1">
    <citation type="submission" date="2018-10" db="EMBL/GenBank/DDBJ databases">
        <title>Co-occurring genomic capacity for anaerobic methane metabolism and dissimilatory sulfite reduction discovered in the Korarchaeota.</title>
        <authorList>
            <person name="Mckay L.J."/>
            <person name="Dlakic M."/>
            <person name="Fields M.W."/>
            <person name="Delmont T.O."/>
            <person name="Eren A.M."/>
            <person name="Jay Z.J."/>
            <person name="Klingelsmith K.B."/>
            <person name="Rusch D.B."/>
            <person name="Inskeep W.P."/>
        </authorList>
    </citation>
    <scope>NUCLEOTIDE SEQUENCE [LARGE SCALE GENOMIC DNA]</scope>
    <source>
        <strain evidence="1 2">WS</strain>
    </source>
</reference>
<dbReference type="Gene3D" id="2.115.10.20">
    <property type="entry name" value="Glycosyl hydrolase domain, family 43"/>
    <property type="match status" value="1"/>
</dbReference>
<dbReference type="InterPro" id="IPR023296">
    <property type="entry name" value="Glyco_hydro_beta-prop_sf"/>
</dbReference>
<evidence type="ECO:0000313" key="1">
    <source>
        <dbReference type="EMBL" id="RSN68048.1"/>
    </source>
</evidence>
<sequence length="329" mass="37587">MLRRGVKARFIFYLIVLFLLIPLIRDTGSPRLMLDIPTYDGSGQAMHPDVLLLKNPIGGYRYWMAFTPYPNSSSIYENPSIVASNDGKNWQVPKGLINPLERAPSQGHYSDPDIFLDERGRLWLFFRWSYKLEERIYAKYSIDGIRWSEKIPILEENSETLISPAVVRDKLYKMWYVDIRPEPNVIKLRTAPSPLGPWSEPLKCRVNGVPPDKNIWHLDVVKVKEGYDAFIVLINRGKGLREGELYFATSKDGIEWNLSSFPVLAPSSKGWDSFIIYRSSAILLEEIGGCRHYALYYSAAESSGKSKIWHTGYTEVNICVDEEGGIKLG</sequence>
<dbReference type="EMBL" id="RCOR01000037">
    <property type="protein sequence ID" value="RSN68048.1"/>
    <property type="molecule type" value="Genomic_DNA"/>
</dbReference>
<dbReference type="AlphaFoldDB" id="A0A429G2Q2"/>
<evidence type="ECO:0008006" key="3">
    <source>
        <dbReference type="Google" id="ProtNLM"/>
    </source>
</evidence>